<reference evidence="1 2" key="1">
    <citation type="submission" date="2024-02" db="EMBL/GenBank/DDBJ databases">
        <title>de novo genome assembly of Solanum bulbocastanum strain 11H21.</title>
        <authorList>
            <person name="Hosaka A.J."/>
        </authorList>
    </citation>
    <scope>NUCLEOTIDE SEQUENCE [LARGE SCALE GENOMIC DNA]</scope>
    <source>
        <tissue evidence="1">Young leaves</tissue>
    </source>
</reference>
<name>A0AAN8THK4_SOLBU</name>
<dbReference type="SUPFAM" id="SSF52058">
    <property type="entry name" value="L domain-like"/>
    <property type="match status" value="1"/>
</dbReference>
<organism evidence="1 2">
    <name type="scientific">Solanum bulbocastanum</name>
    <name type="common">Wild potato</name>
    <dbReference type="NCBI Taxonomy" id="147425"/>
    <lineage>
        <taxon>Eukaryota</taxon>
        <taxon>Viridiplantae</taxon>
        <taxon>Streptophyta</taxon>
        <taxon>Embryophyta</taxon>
        <taxon>Tracheophyta</taxon>
        <taxon>Spermatophyta</taxon>
        <taxon>Magnoliopsida</taxon>
        <taxon>eudicotyledons</taxon>
        <taxon>Gunneridae</taxon>
        <taxon>Pentapetalae</taxon>
        <taxon>asterids</taxon>
        <taxon>lamiids</taxon>
        <taxon>Solanales</taxon>
        <taxon>Solanaceae</taxon>
        <taxon>Solanoideae</taxon>
        <taxon>Solaneae</taxon>
        <taxon>Solanum</taxon>
    </lineage>
</organism>
<keyword evidence="2" id="KW-1185">Reference proteome</keyword>
<evidence type="ECO:0000313" key="1">
    <source>
        <dbReference type="EMBL" id="KAK6783891.1"/>
    </source>
</evidence>
<dbReference type="Gene3D" id="3.80.10.10">
    <property type="entry name" value="Ribonuclease Inhibitor"/>
    <property type="match status" value="1"/>
</dbReference>
<comment type="caution">
    <text evidence="1">The sequence shown here is derived from an EMBL/GenBank/DDBJ whole genome shotgun (WGS) entry which is preliminary data.</text>
</comment>
<sequence>MFGSIVNVTTFSSLKKLYLQKNVRNGFFMERPGQVSTLEYLDLCDNQMRGPLPDLSLFPSLRDILALINFKGRYHKVLENFHSLESWMSRPKNWMDYQKVRANYRTWKVLMAHIMS</sequence>
<dbReference type="Proteomes" id="UP001371456">
    <property type="component" value="Unassembled WGS sequence"/>
</dbReference>
<dbReference type="EMBL" id="JBANQN010000007">
    <property type="protein sequence ID" value="KAK6783891.1"/>
    <property type="molecule type" value="Genomic_DNA"/>
</dbReference>
<dbReference type="AlphaFoldDB" id="A0AAN8THK4"/>
<gene>
    <name evidence="1" type="ORF">RDI58_017345</name>
</gene>
<evidence type="ECO:0000313" key="2">
    <source>
        <dbReference type="Proteomes" id="UP001371456"/>
    </source>
</evidence>
<dbReference type="InterPro" id="IPR032675">
    <property type="entry name" value="LRR_dom_sf"/>
</dbReference>
<proteinExistence type="predicted"/>
<protein>
    <submittedName>
        <fullName evidence="1">Uncharacterized protein</fullName>
    </submittedName>
</protein>
<accession>A0AAN8THK4</accession>